<feature type="transmembrane region" description="Helical" evidence="1">
    <location>
        <begin position="219"/>
        <end position="239"/>
    </location>
</feature>
<comment type="caution">
    <text evidence="3">The sequence shown here is derived from an EMBL/GenBank/DDBJ whole genome shotgun (WGS) entry which is preliminary data.</text>
</comment>
<evidence type="ECO:0000256" key="1">
    <source>
        <dbReference type="SAM" id="Phobius"/>
    </source>
</evidence>
<dbReference type="InterPro" id="IPR032816">
    <property type="entry name" value="VTT_dom"/>
</dbReference>
<proteinExistence type="predicted"/>
<feature type="transmembrane region" description="Helical" evidence="1">
    <location>
        <begin position="132"/>
        <end position="155"/>
    </location>
</feature>
<protein>
    <recommendedName>
        <fullName evidence="2">VTT domain-containing protein</fullName>
    </recommendedName>
</protein>
<dbReference type="OrthoDB" id="202840at2759"/>
<reference evidence="3 4" key="1">
    <citation type="submission" date="2019-05" db="EMBL/GenBank/DDBJ databases">
        <title>Mikania micrantha, genome provides insights into the molecular mechanism of rapid growth.</title>
        <authorList>
            <person name="Liu B."/>
        </authorList>
    </citation>
    <scope>NUCLEOTIDE SEQUENCE [LARGE SCALE GENOMIC DNA]</scope>
    <source>
        <strain evidence="3">NLD-2019</strain>
        <tissue evidence="3">Leaf</tissue>
    </source>
</reference>
<dbReference type="AlphaFoldDB" id="A0A5N6MMI2"/>
<keyword evidence="1" id="KW-0472">Membrane</keyword>
<keyword evidence="1" id="KW-0812">Transmembrane</keyword>
<sequence length="297" mass="33346">MMNYGNMYGSKGDYEILIERDVMGNFGYGSVVPASYSSSGSRSDSDSDSVWWSLWRWAKLAFIVIFLTVLGGCFFIWIGPFLMNKEVVPILNWETKTFKKPVLAVVILGSIALFPSIFLPSTPSMWVAGMTFGYGFGFLLIIGGVIIGTSVPYMFGSLFYNKIEEWLDRFPKKASILRLAGEGNWFNQFKAVILLRISPFPYVVYNYCAVATGVRFSPYLFGTLIGMIPEIFVAIYTGIMIRTLADTSSDKRMISVQQIVCMVVGFVLTVVTTVGVTVYAKRRLSKLQREEEQPLLH</sequence>
<feature type="transmembrane region" description="Helical" evidence="1">
    <location>
        <begin position="259"/>
        <end position="280"/>
    </location>
</feature>
<dbReference type="PANTHER" id="PTHR46431:SF7">
    <property type="entry name" value="SNARE ASSOCIATED GOLGI PROTEIN FAMILY"/>
    <property type="match status" value="1"/>
</dbReference>
<feature type="domain" description="VTT" evidence="2">
    <location>
        <begin position="119"/>
        <end position="239"/>
    </location>
</feature>
<dbReference type="PANTHER" id="PTHR46431">
    <property type="entry name" value="EXPRESSED PROTEIN"/>
    <property type="match status" value="1"/>
</dbReference>
<name>A0A5N6MMI2_9ASTR</name>
<gene>
    <name evidence="3" type="ORF">E3N88_30486</name>
</gene>
<dbReference type="Pfam" id="PF09335">
    <property type="entry name" value="VTT_dom"/>
    <property type="match status" value="1"/>
</dbReference>
<organism evidence="3 4">
    <name type="scientific">Mikania micrantha</name>
    <name type="common">bitter vine</name>
    <dbReference type="NCBI Taxonomy" id="192012"/>
    <lineage>
        <taxon>Eukaryota</taxon>
        <taxon>Viridiplantae</taxon>
        <taxon>Streptophyta</taxon>
        <taxon>Embryophyta</taxon>
        <taxon>Tracheophyta</taxon>
        <taxon>Spermatophyta</taxon>
        <taxon>Magnoliopsida</taxon>
        <taxon>eudicotyledons</taxon>
        <taxon>Gunneridae</taxon>
        <taxon>Pentapetalae</taxon>
        <taxon>asterids</taxon>
        <taxon>campanulids</taxon>
        <taxon>Asterales</taxon>
        <taxon>Asteraceae</taxon>
        <taxon>Asteroideae</taxon>
        <taxon>Heliantheae alliance</taxon>
        <taxon>Eupatorieae</taxon>
        <taxon>Mikania</taxon>
    </lineage>
</organism>
<dbReference type="Proteomes" id="UP000326396">
    <property type="component" value="Linkage Group LG5"/>
</dbReference>
<feature type="transmembrane region" description="Helical" evidence="1">
    <location>
        <begin position="102"/>
        <end position="120"/>
    </location>
</feature>
<keyword evidence="1" id="KW-1133">Transmembrane helix</keyword>
<accession>A0A5N6MMI2</accession>
<keyword evidence="4" id="KW-1185">Reference proteome</keyword>
<dbReference type="EMBL" id="SZYD01000015">
    <property type="protein sequence ID" value="KAD3641262.1"/>
    <property type="molecule type" value="Genomic_DNA"/>
</dbReference>
<evidence type="ECO:0000313" key="3">
    <source>
        <dbReference type="EMBL" id="KAD3641262.1"/>
    </source>
</evidence>
<feature type="transmembrane region" description="Helical" evidence="1">
    <location>
        <begin position="60"/>
        <end position="82"/>
    </location>
</feature>
<evidence type="ECO:0000259" key="2">
    <source>
        <dbReference type="Pfam" id="PF09335"/>
    </source>
</evidence>
<evidence type="ECO:0000313" key="4">
    <source>
        <dbReference type="Proteomes" id="UP000326396"/>
    </source>
</evidence>